<dbReference type="Pfam" id="PF11739">
    <property type="entry name" value="YdbH-like"/>
    <property type="match status" value="1"/>
</dbReference>
<reference evidence="1 2" key="1">
    <citation type="submission" date="2016-09" db="EMBL/GenBank/DDBJ databases">
        <title>Pseudoalteromonas amylolytica sp. nov., isolated from the surface seawater.</title>
        <authorList>
            <person name="Wu Y.-H."/>
            <person name="Cheng H."/>
            <person name="Jin X.-B."/>
            <person name="Wang C.-S."/>
            <person name="Xu X.-W."/>
        </authorList>
    </citation>
    <scope>NUCLEOTIDE SEQUENCE [LARGE SCALE GENOMIC DNA]</scope>
    <source>
        <strain evidence="1 2">JW1</strain>
    </source>
</reference>
<organism evidence="1 2">
    <name type="scientific">Pseudoalteromonas amylolytica</name>
    <dbReference type="NCBI Taxonomy" id="1859457"/>
    <lineage>
        <taxon>Bacteria</taxon>
        <taxon>Pseudomonadati</taxon>
        <taxon>Pseudomonadota</taxon>
        <taxon>Gammaproteobacteria</taxon>
        <taxon>Alteromonadales</taxon>
        <taxon>Pseudoalteromonadaceae</taxon>
        <taxon>Pseudoalteromonas</taxon>
    </lineage>
</organism>
<dbReference type="RefSeq" id="WP_070983939.1">
    <property type="nucleotide sequence ID" value="NZ_MKJU01000022.1"/>
</dbReference>
<name>A0A1S1MYN1_9GAMM</name>
<dbReference type="AlphaFoldDB" id="A0A1S1MYN1"/>
<accession>A0A1S1MYN1</accession>
<protein>
    <submittedName>
        <fullName evidence="1">Uncharacterized protein</fullName>
    </submittedName>
</protein>
<dbReference type="Proteomes" id="UP000179786">
    <property type="component" value="Unassembled WGS sequence"/>
</dbReference>
<proteinExistence type="predicted"/>
<keyword evidence="2" id="KW-1185">Reference proteome</keyword>
<dbReference type="InterPro" id="IPR021730">
    <property type="entry name" value="YdbH"/>
</dbReference>
<sequence length="845" mass="92113">MIFRWLKWLFVVVCGLLLSLYIARQPLSTKLANHYLQPYNLQLSCLDWSFGSWRAIHIESLCLTAETFAVNLRDINATRSDVYISQLDARLKQTQQSQQPMRFTPLALPLPNRPLLHIEHISIEGAPWGGQINASLTERKANHFSLLGDVIADVHVQPSEVQANVDLQSPLLQGLLPDFVTSFTGDADVVFQGEHATVSVAPKLAANIPNQGCQLPLQSTGTIQLNVALNSQKVITDASGLTTTFTPQECDTLLPKNYREQLEVLVGEPWTLALSTPINFQDGRIETQEVLLRTNAQSSVLVLQKLQAQIQDKQFKSELTFAHNTKLLGEASLDGTLRYQNSELYIDSQLMYQSEHLPFVAFEHQNSQLEGSVKLVMGPAVRTLSLVAKGGIESASVSGVEISSGQLDIEGALGFTDTLSGEARAKITAPALKFTDGHSKHNRLEVNAKLSADQQLTLDSELNVDKVTHTDKQLSGLTSKFTVSSDLTHGEIFSALSGQTRLAQLQLPKLAINDIHIDSKVQQSRGGAFEHYIQAAGMEGVLKHQYSPQAHPYQLVVSAKPVTKLQPILAQLIPQLQLSEGNVSIVANGDLNLQTGDFKAQFDAVSALYDTHYIDDINTQISGQFSSGKINIADSKVTVGQVRSGVVLTNVSAQLQVEDNLAQLHDLTAQVFDGQVHLALLKLSSAPQQLQLKAQALDLALLAQAGRDAGVELSGRVSGIFPVRIENGTVSIEQGKLFNAGVGNLKVAQNASIEALKTQQPSLESVIGVLDDLTIDTLSSDVVLTSDGWLTLGVQIVGENKAQAQPVNFNYTHQENIFTLFRALRLSDEITQKVEDALTKQEQSP</sequence>
<dbReference type="EMBL" id="MKJU01000022">
    <property type="protein sequence ID" value="OHU92137.1"/>
    <property type="molecule type" value="Genomic_DNA"/>
</dbReference>
<evidence type="ECO:0000313" key="1">
    <source>
        <dbReference type="EMBL" id="OHU92137.1"/>
    </source>
</evidence>
<gene>
    <name evidence="1" type="ORF">BET10_07360</name>
</gene>
<dbReference type="STRING" id="1859457.BET10_07360"/>
<comment type="caution">
    <text evidence="1">The sequence shown here is derived from an EMBL/GenBank/DDBJ whole genome shotgun (WGS) entry which is preliminary data.</text>
</comment>
<evidence type="ECO:0000313" key="2">
    <source>
        <dbReference type="Proteomes" id="UP000179786"/>
    </source>
</evidence>
<dbReference type="OrthoDB" id="5596796at2"/>